<dbReference type="PROSITE" id="PS50920">
    <property type="entry name" value="SOLCAR"/>
    <property type="match status" value="3"/>
</dbReference>
<evidence type="ECO:0000256" key="4">
    <source>
        <dbReference type="ARBA" id="ARBA00022692"/>
    </source>
</evidence>
<keyword evidence="5" id="KW-0677">Repeat</keyword>
<organism evidence="11 12">
    <name type="scientific">Polarella glacialis</name>
    <name type="common">Dinoflagellate</name>
    <dbReference type="NCBI Taxonomy" id="89957"/>
    <lineage>
        <taxon>Eukaryota</taxon>
        <taxon>Sar</taxon>
        <taxon>Alveolata</taxon>
        <taxon>Dinophyceae</taxon>
        <taxon>Suessiales</taxon>
        <taxon>Suessiaceae</taxon>
        <taxon>Polarella</taxon>
    </lineage>
</organism>
<protein>
    <recommendedName>
        <fullName evidence="13">ADP,ATP carrier protein</fullName>
    </recommendedName>
</protein>
<dbReference type="Proteomes" id="UP000626109">
    <property type="component" value="Unassembled WGS sequence"/>
</dbReference>
<dbReference type="GO" id="GO:0016020">
    <property type="term" value="C:membrane"/>
    <property type="evidence" value="ECO:0007669"/>
    <property type="project" value="UniProtKB-SubCell"/>
</dbReference>
<dbReference type="InterPro" id="IPR052217">
    <property type="entry name" value="Mito/Peroxisomal_Carrier"/>
</dbReference>
<comment type="similarity">
    <text evidence="2 9">Belongs to the mitochondrial carrier (TC 2.A.29) family.</text>
</comment>
<feature type="repeat" description="Solcar" evidence="8">
    <location>
        <begin position="134"/>
        <end position="216"/>
    </location>
</feature>
<dbReference type="SUPFAM" id="SSF103506">
    <property type="entry name" value="Mitochondrial carrier"/>
    <property type="match status" value="1"/>
</dbReference>
<dbReference type="PANTHER" id="PTHR45939:SF1">
    <property type="entry name" value="MITOCHONDRIAL THIAMINE PYROPHOSPHATE CARRIER 1-RELATED"/>
    <property type="match status" value="1"/>
</dbReference>
<dbReference type="Gene3D" id="1.50.40.10">
    <property type="entry name" value="Mitochondrial carrier domain"/>
    <property type="match status" value="1"/>
</dbReference>
<evidence type="ECO:0000256" key="10">
    <source>
        <dbReference type="SAM" id="MobiDB-lite"/>
    </source>
</evidence>
<comment type="caution">
    <text evidence="11">The sequence shown here is derived from an EMBL/GenBank/DDBJ whole genome shotgun (WGS) entry which is preliminary data.</text>
</comment>
<keyword evidence="6" id="KW-1133">Transmembrane helix</keyword>
<evidence type="ECO:0000256" key="6">
    <source>
        <dbReference type="ARBA" id="ARBA00022989"/>
    </source>
</evidence>
<dbReference type="InterPro" id="IPR023395">
    <property type="entry name" value="MCP_dom_sf"/>
</dbReference>
<dbReference type="PANTHER" id="PTHR45939">
    <property type="entry name" value="PEROXISOMAL MEMBRANE PROTEIN PMP34-RELATED"/>
    <property type="match status" value="1"/>
</dbReference>
<evidence type="ECO:0000256" key="8">
    <source>
        <dbReference type="PROSITE-ProRule" id="PRU00282"/>
    </source>
</evidence>
<comment type="subcellular location">
    <subcellularLocation>
        <location evidence="1">Membrane</location>
        <topology evidence="1">Multi-pass membrane protein</topology>
    </subcellularLocation>
</comment>
<evidence type="ECO:0000256" key="9">
    <source>
        <dbReference type="RuleBase" id="RU000488"/>
    </source>
</evidence>
<evidence type="ECO:0000256" key="7">
    <source>
        <dbReference type="ARBA" id="ARBA00023136"/>
    </source>
</evidence>
<evidence type="ECO:0000256" key="2">
    <source>
        <dbReference type="ARBA" id="ARBA00006375"/>
    </source>
</evidence>
<gene>
    <name evidence="11" type="ORF">PGLA2088_LOCUS37226</name>
</gene>
<sequence>MTGALGKFASSSDSDSKSKKARDLTGSQKNTAELSLAFVAAASTTVGELLTTVLLYPIELVKTRLQTSISKTDGSGFAYTGLLDGLASVLREEGPQGLFTGILPVIVRAVCTDFASVFFGESLITRYGSRGDSANAMLALLLRTLGCWVSIALTLPLEAVATRVTTARRPISAAAAARALWREGGPAAFWRGLPVGLLLCLNPALMFTVMDRLKLVILSLRRGLPTSGDGVDQMSLMEASFAGAASKLLTMLLVYPMIRGKSLIQARDMGGAGILQVMLGLVREGGIQSLYQGIVAQLSKSVLSSSVKYAVKEQTEGKFRRMMSSAAAAPEEAEGDEAQKKV</sequence>
<dbReference type="InterPro" id="IPR018108">
    <property type="entry name" value="MCP_transmembrane"/>
</dbReference>
<dbReference type="Pfam" id="PF00153">
    <property type="entry name" value="Mito_carr"/>
    <property type="match status" value="3"/>
</dbReference>
<feature type="region of interest" description="Disordered" evidence="10">
    <location>
        <begin position="322"/>
        <end position="342"/>
    </location>
</feature>
<keyword evidence="4 8" id="KW-0812">Transmembrane</keyword>
<keyword evidence="3 9" id="KW-0813">Transport</keyword>
<feature type="region of interest" description="Disordered" evidence="10">
    <location>
        <begin position="1"/>
        <end position="24"/>
    </location>
</feature>
<feature type="repeat" description="Solcar" evidence="8">
    <location>
        <begin position="234"/>
        <end position="318"/>
    </location>
</feature>
<dbReference type="GO" id="GO:0015217">
    <property type="term" value="F:ADP transmembrane transporter activity"/>
    <property type="evidence" value="ECO:0007669"/>
    <property type="project" value="TreeGrafter"/>
</dbReference>
<feature type="repeat" description="Solcar" evidence="8">
    <location>
        <begin position="35"/>
        <end position="126"/>
    </location>
</feature>
<evidence type="ECO:0000256" key="3">
    <source>
        <dbReference type="ARBA" id="ARBA00022448"/>
    </source>
</evidence>
<name>A0A813L124_POLGL</name>
<evidence type="ECO:0000256" key="5">
    <source>
        <dbReference type="ARBA" id="ARBA00022737"/>
    </source>
</evidence>
<evidence type="ECO:0000313" key="12">
    <source>
        <dbReference type="Proteomes" id="UP000626109"/>
    </source>
</evidence>
<dbReference type="EMBL" id="CAJNNW010032414">
    <property type="protein sequence ID" value="CAE8712894.1"/>
    <property type="molecule type" value="Genomic_DNA"/>
</dbReference>
<accession>A0A813L124</accession>
<evidence type="ECO:0000313" key="11">
    <source>
        <dbReference type="EMBL" id="CAE8712894.1"/>
    </source>
</evidence>
<keyword evidence="7 8" id="KW-0472">Membrane</keyword>
<feature type="compositionally biased region" description="Basic and acidic residues" evidence="10">
    <location>
        <begin position="14"/>
        <end position="23"/>
    </location>
</feature>
<evidence type="ECO:0000256" key="1">
    <source>
        <dbReference type="ARBA" id="ARBA00004141"/>
    </source>
</evidence>
<reference evidence="11" key="1">
    <citation type="submission" date="2021-02" db="EMBL/GenBank/DDBJ databases">
        <authorList>
            <person name="Dougan E. K."/>
            <person name="Rhodes N."/>
            <person name="Thang M."/>
            <person name="Chan C."/>
        </authorList>
    </citation>
    <scope>NUCLEOTIDE SEQUENCE</scope>
</reference>
<dbReference type="AlphaFoldDB" id="A0A813L124"/>
<proteinExistence type="inferred from homology"/>
<evidence type="ECO:0008006" key="13">
    <source>
        <dbReference type="Google" id="ProtNLM"/>
    </source>
</evidence>